<keyword evidence="5 7" id="KW-0645">Protease</keyword>
<dbReference type="PROSITE" id="PS00134">
    <property type="entry name" value="TRYPSIN_HIS"/>
    <property type="match status" value="1"/>
</dbReference>
<evidence type="ECO:0000256" key="1">
    <source>
        <dbReference type="ARBA" id="ARBA00004613"/>
    </source>
</evidence>
<organism evidence="7 8">
    <name type="scientific">Conidiobolus coronatus (strain ATCC 28846 / CBS 209.66 / NRRL 28638)</name>
    <name type="common">Delacroixia coronata</name>
    <dbReference type="NCBI Taxonomy" id="796925"/>
    <lineage>
        <taxon>Eukaryota</taxon>
        <taxon>Fungi</taxon>
        <taxon>Fungi incertae sedis</taxon>
        <taxon>Zoopagomycota</taxon>
        <taxon>Entomophthoromycotina</taxon>
        <taxon>Entomophthoromycetes</taxon>
        <taxon>Entomophthorales</taxon>
        <taxon>Ancylistaceae</taxon>
        <taxon>Conidiobolus</taxon>
    </lineage>
</organism>
<gene>
    <name evidence="7" type="ORF">CONCODRAFT_14128</name>
</gene>
<evidence type="ECO:0000256" key="2">
    <source>
        <dbReference type="ARBA" id="ARBA00007664"/>
    </source>
</evidence>
<dbReference type="OMA" id="YPCYDPA"/>
<name>A0A137NPL0_CONC2</name>
<dbReference type="PROSITE" id="PS00135">
    <property type="entry name" value="TRYPSIN_SER"/>
    <property type="match status" value="1"/>
</dbReference>
<keyword evidence="4" id="KW-1015">Disulfide bond</keyword>
<evidence type="ECO:0000256" key="3">
    <source>
        <dbReference type="ARBA" id="ARBA00022525"/>
    </source>
</evidence>
<dbReference type="InterPro" id="IPR009003">
    <property type="entry name" value="Peptidase_S1_PA"/>
</dbReference>
<sequence>MSLNINNPTIGAQVPPPRIVGGYEVNPAFKYPAMVSLFFNDRGEDKHWCGGSLYNGNTIITAAHCIEGTNDQWTAKIHRHDISKDEKEENGKSYNVTKRIAHPEYNSSNKYNDIAIWKIDAPKGERTNVEIDDGSIGMEADTLLTAIGWGRTSFGGPASDKLLEVKVPIFDHETCKSNYGKRRVTINEEKQICAGYPEGQKDTCQGDSGGPLFKYENGKQILVGVTSFGIGCAFPDLPGVYTRASNYTKWIEQNL</sequence>
<dbReference type="OrthoDB" id="6380398at2759"/>
<evidence type="ECO:0000259" key="6">
    <source>
        <dbReference type="PROSITE" id="PS50240"/>
    </source>
</evidence>
<dbReference type="InterPro" id="IPR043504">
    <property type="entry name" value="Peptidase_S1_PA_chymotrypsin"/>
</dbReference>
<comment type="similarity">
    <text evidence="2">Belongs to the peptidase S1 family.</text>
</comment>
<dbReference type="PANTHER" id="PTHR24276:SF98">
    <property type="entry name" value="FI18310P1-RELATED"/>
    <property type="match status" value="1"/>
</dbReference>
<dbReference type="InterPro" id="IPR001254">
    <property type="entry name" value="Trypsin_dom"/>
</dbReference>
<dbReference type="STRING" id="796925.A0A137NPL0"/>
<comment type="subcellular location">
    <subcellularLocation>
        <location evidence="1">Secreted</location>
    </subcellularLocation>
</comment>
<evidence type="ECO:0000256" key="5">
    <source>
        <dbReference type="RuleBase" id="RU363034"/>
    </source>
</evidence>
<dbReference type="PANTHER" id="PTHR24276">
    <property type="entry name" value="POLYSERASE-RELATED"/>
    <property type="match status" value="1"/>
</dbReference>
<dbReference type="Pfam" id="PF00089">
    <property type="entry name" value="Trypsin"/>
    <property type="match status" value="1"/>
</dbReference>
<dbReference type="EMBL" id="KQ965283">
    <property type="protein sequence ID" value="KXN64677.1"/>
    <property type="molecule type" value="Genomic_DNA"/>
</dbReference>
<accession>A0A137NPL0</accession>
<dbReference type="InterPro" id="IPR033116">
    <property type="entry name" value="TRYPSIN_SER"/>
</dbReference>
<dbReference type="InterPro" id="IPR018114">
    <property type="entry name" value="TRYPSIN_HIS"/>
</dbReference>
<protein>
    <submittedName>
        <fullName evidence="7">Trypsin-like serine protease</fullName>
    </submittedName>
</protein>
<dbReference type="SMART" id="SM00020">
    <property type="entry name" value="Tryp_SPc"/>
    <property type="match status" value="1"/>
</dbReference>
<dbReference type="GO" id="GO:0005576">
    <property type="term" value="C:extracellular region"/>
    <property type="evidence" value="ECO:0007669"/>
    <property type="project" value="UniProtKB-SubCell"/>
</dbReference>
<dbReference type="Proteomes" id="UP000070444">
    <property type="component" value="Unassembled WGS sequence"/>
</dbReference>
<dbReference type="Gene3D" id="2.40.10.10">
    <property type="entry name" value="Trypsin-like serine proteases"/>
    <property type="match status" value="1"/>
</dbReference>
<dbReference type="PROSITE" id="PS50240">
    <property type="entry name" value="TRYPSIN_DOM"/>
    <property type="match status" value="1"/>
</dbReference>
<dbReference type="GO" id="GO:0006508">
    <property type="term" value="P:proteolysis"/>
    <property type="evidence" value="ECO:0007669"/>
    <property type="project" value="UniProtKB-KW"/>
</dbReference>
<dbReference type="GO" id="GO:0051604">
    <property type="term" value="P:protein maturation"/>
    <property type="evidence" value="ECO:0007669"/>
    <property type="project" value="UniProtKB-ARBA"/>
</dbReference>
<keyword evidence="5" id="KW-0720">Serine protease</keyword>
<dbReference type="InterPro" id="IPR050430">
    <property type="entry name" value="Peptidase_S1"/>
</dbReference>
<dbReference type="AlphaFoldDB" id="A0A137NPL0"/>
<dbReference type="CDD" id="cd00190">
    <property type="entry name" value="Tryp_SPc"/>
    <property type="match status" value="1"/>
</dbReference>
<reference evidence="7 8" key="1">
    <citation type="journal article" date="2015" name="Genome Biol. Evol.">
        <title>Phylogenomic analyses indicate that early fungi evolved digesting cell walls of algal ancestors of land plants.</title>
        <authorList>
            <person name="Chang Y."/>
            <person name="Wang S."/>
            <person name="Sekimoto S."/>
            <person name="Aerts A.L."/>
            <person name="Choi C."/>
            <person name="Clum A."/>
            <person name="LaButti K.M."/>
            <person name="Lindquist E.A."/>
            <person name="Yee Ngan C."/>
            <person name="Ohm R.A."/>
            <person name="Salamov A.A."/>
            <person name="Grigoriev I.V."/>
            <person name="Spatafora J.W."/>
            <person name="Berbee M.L."/>
        </authorList>
    </citation>
    <scope>NUCLEOTIDE SEQUENCE [LARGE SCALE GENOMIC DNA]</scope>
    <source>
        <strain evidence="7 8">NRRL 28638</strain>
    </source>
</reference>
<keyword evidence="8" id="KW-1185">Reference proteome</keyword>
<proteinExistence type="inferred from homology"/>
<feature type="domain" description="Peptidase S1" evidence="6">
    <location>
        <begin position="19"/>
        <end position="255"/>
    </location>
</feature>
<dbReference type="FunFam" id="2.40.10.10:FF:000047">
    <property type="entry name" value="Trypsin eta"/>
    <property type="match status" value="1"/>
</dbReference>
<evidence type="ECO:0000256" key="4">
    <source>
        <dbReference type="ARBA" id="ARBA00023157"/>
    </source>
</evidence>
<dbReference type="PRINTS" id="PR00722">
    <property type="entry name" value="CHYMOTRYPSIN"/>
</dbReference>
<dbReference type="SUPFAM" id="SSF50494">
    <property type="entry name" value="Trypsin-like serine proteases"/>
    <property type="match status" value="1"/>
</dbReference>
<dbReference type="GO" id="GO:0004252">
    <property type="term" value="F:serine-type endopeptidase activity"/>
    <property type="evidence" value="ECO:0007669"/>
    <property type="project" value="InterPro"/>
</dbReference>
<dbReference type="InterPro" id="IPR001314">
    <property type="entry name" value="Peptidase_S1A"/>
</dbReference>
<evidence type="ECO:0000313" key="7">
    <source>
        <dbReference type="EMBL" id="KXN64677.1"/>
    </source>
</evidence>
<evidence type="ECO:0000313" key="8">
    <source>
        <dbReference type="Proteomes" id="UP000070444"/>
    </source>
</evidence>
<keyword evidence="3" id="KW-0964">Secreted</keyword>
<keyword evidence="5" id="KW-0378">Hydrolase</keyword>